<dbReference type="Pfam" id="PF17906">
    <property type="entry name" value="HTH_48"/>
    <property type="match status" value="1"/>
</dbReference>
<keyword evidence="3" id="KW-1185">Reference proteome</keyword>
<accession>A0ABY6K5B6</accession>
<dbReference type="InterPro" id="IPR052709">
    <property type="entry name" value="Transposase-MT_Hybrid"/>
</dbReference>
<dbReference type="EMBL" id="CP092864">
    <property type="protein sequence ID" value="UYV63757.1"/>
    <property type="molecule type" value="Genomic_DNA"/>
</dbReference>
<organism evidence="2 3">
    <name type="scientific">Cordylochernes scorpioides</name>
    <dbReference type="NCBI Taxonomy" id="51811"/>
    <lineage>
        <taxon>Eukaryota</taxon>
        <taxon>Metazoa</taxon>
        <taxon>Ecdysozoa</taxon>
        <taxon>Arthropoda</taxon>
        <taxon>Chelicerata</taxon>
        <taxon>Arachnida</taxon>
        <taxon>Pseudoscorpiones</taxon>
        <taxon>Cheliferoidea</taxon>
        <taxon>Chernetidae</taxon>
        <taxon>Cordylochernes</taxon>
    </lineage>
</organism>
<feature type="domain" description="Mos1 transposase HTH" evidence="1">
    <location>
        <begin position="305"/>
        <end position="349"/>
    </location>
</feature>
<proteinExistence type="predicted"/>
<gene>
    <name evidence="2" type="ORF">LAZ67_2005523</name>
</gene>
<dbReference type="Proteomes" id="UP001235939">
    <property type="component" value="Chromosome 02"/>
</dbReference>
<evidence type="ECO:0000259" key="1">
    <source>
        <dbReference type="Pfam" id="PF17906"/>
    </source>
</evidence>
<sequence length="422" mass="49350">MDQKSGETISKYIIRLKEQAQRCNFGDFLQESLRDRFVAGIIDTSTQKKLLQEEGLTFEGALDIALSAESADNDLHNIKRSENAHQSPQHLHAINNACKHCGKDTNLYLYPRYKVNQVLVVDTSLYLKLGTMSTTAYVPIHPRPRFNVNHVLDKDTSLYFYLRYKVNHVLDENTSLNLYPRYKVNHVLDKNASSYLYSRYKVNHVLCKDTSLYFYLRFNVNHVLDKDTSLYFNLRFDFNHVLGKDTSLYFYLRFNVNHVLDKNTSLYFYIRYKVNHCLSRAAAVRKGIHFARASILLVTEMEDQRICIKFCVKNEFKGAEIFWMFQTAYGVAVMSRRRVFEWYKRFKEGREETADNERSGRPFTSTTPEKVDKVFELVHEDRRITVREVAEEAGISFGSTQSIMKDILGVRRLNAAFSFLKI</sequence>
<protein>
    <recommendedName>
        <fullName evidence="1">Mos1 transposase HTH domain-containing protein</fullName>
    </recommendedName>
</protein>
<dbReference type="Gene3D" id="1.10.10.1450">
    <property type="match status" value="1"/>
</dbReference>
<evidence type="ECO:0000313" key="3">
    <source>
        <dbReference type="Proteomes" id="UP001235939"/>
    </source>
</evidence>
<dbReference type="PANTHER" id="PTHR46060">
    <property type="entry name" value="MARINER MOS1 TRANSPOSASE-LIKE PROTEIN"/>
    <property type="match status" value="1"/>
</dbReference>
<reference evidence="2 3" key="1">
    <citation type="submission" date="2022-01" db="EMBL/GenBank/DDBJ databases">
        <title>A chromosomal length assembly of Cordylochernes scorpioides.</title>
        <authorList>
            <person name="Zeh D."/>
            <person name="Zeh J."/>
        </authorList>
    </citation>
    <scope>NUCLEOTIDE SEQUENCE [LARGE SCALE GENOMIC DNA]</scope>
    <source>
        <strain evidence="2">IN4F17</strain>
        <tissue evidence="2">Whole Body</tissue>
    </source>
</reference>
<dbReference type="PANTHER" id="PTHR46060:SF1">
    <property type="entry name" value="MARINER MOS1 TRANSPOSASE-LIKE PROTEIN"/>
    <property type="match status" value="1"/>
</dbReference>
<name>A0ABY6K5B6_9ARAC</name>
<dbReference type="InterPro" id="IPR041426">
    <property type="entry name" value="Mos1_HTH"/>
</dbReference>
<evidence type="ECO:0000313" key="2">
    <source>
        <dbReference type="EMBL" id="UYV63757.1"/>
    </source>
</evidence>